<name>A0A0K0DRZ7_STRER</name>
<proteinExistence type="predicted"/>
<sequence length="81" mass="9284">MNLTLNAIIFKILDSGSSVHVFLNRNLLKNENQVFPKFLTTAEGNKIQANKIGSFIFLDHELTEVSYVYEFHVNILSLEKL</sequence>
<dbReference type="WBParaSite" id="SSTP_0000001450.1">
    <property type="protein sequence ID" value="SSTP_0000001450.1"/>
    <property type="gene ID" value="SSTP_0000001450"/>
</dbReference>
<dbReference type="Pfam" id="PF22936">
    <property type="entry name" value="Pol_BBD"/>
    <property type="match status" value="1"/>
</dbReference>
<evidence type="ECO:0000313" key="2">
    <source>
        <dbReference type="WBParaSite" id="SSTP_0000001450.1"/>
    </source>
</evidence>
<accession>A0A0K0DRZ7</accession>
<reference evidence="2" key="1">
    <citation type="submission" date="2015-08" db="UniProtKB">
        <authorList>
            <consortium name="WormBaseParasite"/>
        </authorList>
    </citation>
    <scope>IDENTIFICATION</scope>
</reference>
<dbReference type="AlphaFoldDB" id="A0A0K0DRZ7"/>
<dbReference type="InterPro" id="IPR054722">
    <property type="entry name" value="PolX-like_BBD"/>
</dbReference>
<evidence type="ECO:0000259" key="1">
    <source>
        <dbReference type="Pfam" id="PF22936"/>
    </source>
</evidence>
<dbReference type="STRING" id="6248.A0A0K0DRZ7"/>
<feature type="domain" description="Retrovirus-related Pol polyprotein from transposon TNT 1-94-like beta-barrel" evidence="1">
    <location>
        <begin position="12"/>
        <end position="81"/>
    </location>
</feature>
<organism evidence="2">
    <name type="scientific">Strongyloides stercoralis</name>
    <name type="common">Threadworm</name>
    <dbReference type="NCBI Taxonomy" id="6248"/>
    <lineage>
        <taxon>Eukaryota</taxon>
        <taxon>Metazoa</taxon>
        <taxon>Ecdysozoa</taxon>
        <taxon>Nematoda</taxon>
        <taxon>Chromadorea</taxon>
        <taxon>Rhabditida</taxon>
        <taxon>Tylenchina</taxon>
        <taxon>Panagrolaimomorpha</taxon>
        <taxon>Strongyloidoidea</taxon>
        <taxon>Strongyloididae</taxon>
        <taxon>Strongyloides</taxon>
    </lineage>
</organism>
<protein>
    <submittedName>
        <fullName evidence="2">Gag-pol polyprotein</fullName>
    </submittedName>
</protein>